<dbReference type="InterPro" id="IPR012677">
    <property type="entry name" value="Nucleotide-bd_a/b_plait_sf"/>
</dbReference>
<dbReference type="AlphaFoldDB" id="A0A0W0ZUQ4"/>
<feature type="domain" description="Helicase C-terminal" evidence="9">
    <location>
        <begin position="223"/>
        <end position="386"/>
    </location>
</feature>
<dbReference type="PROSITE" id="PS00039">
    <property type="entry name" value="DEAD_ATP_HELICASE"/>
    <property type="match status" value="1"/>
</dbReference>
<dbReference type="CDD" id="cd18787">
    <property type="entry name" value="SF2_C_DEAD"/>
    <property type="match status" value="1"/>
</dbReference>
<dbReference type="CDD" id="cd12501">
    <property type="entry name" value="RRM_EcDbpA_like"/>
    <property type="match status" value="1"/>
</dbReference>
<dbReference type="EMBL" id="LNZA01000001">
    <property type="protein sequence ID" value="KTD72792.1"/>
    <property type="molecule type" value="Genomic_DNA"/>
</dbReference>
<evidence type="ECO:0000313" key="11">
    <source>
        <dbReference type="EMBL" id="KTD72792.1"/>
    </source>
</evidence>
<keyword evidence="3 7" id="KW-0347">Helicase</keyword>
<dbReference type="Pfam" id="PF00270">
    <property type="entry name" value="DEAD"/>
    <property type="match status" value="1"/>
</dbReference>
<reference evidence="11 12" key="1">
    <citation type="submission" date="2015-11" db="EMBL/GenBank/DDBJ databases">
        <title>Genomic analysis of 38 Legionella species identifies large and diverse effector repertoires.</title>
        <authorList>
            <person name="Burstein D."/>
            <person name="Amaro F."/>
            <person name="Zusman T."/>
            <person name="Lifshitz Z."/>
            <person name="Cohen O."/>
            <person name="Gilbert J.A."/>
            <person name="Pupko T."/>
            <person name="Shuman H.A."/>
            <person name="Segal G."/>
        </authorList>
    </citation>
    <scope>NUCLEOTIDE SEQUENCE [LARGE SCALE GENOMIC DNA]</scope>
    <source>
        <strain evidence="11 12">ATCC 49180</strain>
    </source>
</reference>
<dbReference type="InterPro" id="IPR000629">
    <property type="entry name" value="RNA-helicase_DEAD-box_CS"/>
</dbReference>
<dbReference type="InterPro" id="IPR027417">
    <property type="entry name" value="P-loop_NTPase"/>
</dbReference>
<evidence type="ECO:0000256" key="3">
    <source>
        <dbReference type="ARBA" id="ARBA00022806"/>
    </source>
</evidence>
<evidence type="ECO:0000259" key="10">
    <source>
        <dbReference type="PROSITE" id="PS51195"/>
    </source>
</evidence>
<dbReference type="PATRIC" id="fig|40335.7.peg.669"/>
<dbReference type="STRING" id="40335.Ltuc_0639"/>
<evidence type="ECO:0000259" key="8">
    <source>
        <dbReference type="PROSITE" id="PS51192"/>
    </source>
</evidence>
<dbReference type="GO" id="GO:0005829">
    <property type="term" value="C:cytosol"/>
    <property type="evidence" value="ECO:0007669"/>
    <property type="project" value="TreeGrafter"/>
</dbReference>
<dbReference type="SMART" id="SM00490">
    <property type="entry name" value="HELICc"/>
    <property type="match status" value="1"/>
</dbReference>
<feature type="domain" description="Helicase ATP-binding" evidence="8">
    <location>
        <begin position="42"/>
        <end position="213"/>
    </location>
</feature>
<dbReference type="RefSeq" id="WP_058519895.1">
    <property type="nucleotide sequence ID" value="NZ_CAAAIP010000001.1"/>
</dbReference>
<dbReference type="Pfam" id="PF03880">
    <property type="entry name" value="DbpA"/>
    <property type="match status" value="1"/>
</dbReference>
<dbReference type="InterPro" id="IPR044742">
    <property type="entry name" value="DEAD/DEAH_RhlB"/>
</dbReference>
<keyword evidence="1 7" id="KW-0547">Nucleotide-binding</keyword>
<name>A0A0W0ZUQ4_9GAMM</name>
<keyword evidence="12" id="KW-1185">Reference proteome</keyword>
<comment type="similarity">
    <text evidence="5 7">Belongs to the DEAD box helicase family.</text>
</comment>
<dbReference type="Gene3D" id="3.30.70.330">
    <property type="match status" value="1"/>
</dbReference>
<evidence type="ECO:0000256" key="1">
    <source>
        <dbReference type="ARBA" id="ARBA00022741"/>
    </source>
</evidence>
<protein>
    <submittedName>
        <fullName evidence="11">ATP-dependent RNA helicase DbpA</fullName>
    </submittedName>
</protein>
<keyword evidence="2 7" id="KW-0378">Hydrolase</keyword>
<dbReference type="Gene3D" id="3.40.50.300">
    <property type="entry name" value="P-loop containing nucleotide triphosphate hydrolases"/>
    <property type="match status" value="2"/>
</dbReference>
<dbReference type="InterPro" id="IPR011545">
    <property type="entry name" value="DEAD/DEAH_box_helicase_dom"/>
</dbReference>
<dbReference type="PANTHER" id="PTHR47959:SF1">
    <property type="entry name" value="ATP-DEPENDENT RNA HELICASE DBPA"/>
    <property type="match status" value="1"/>
</dbReference>
<dbReference type="PROSITE" id="PS51194">
    <property type="entry name" value="HELICASE_CTER"/>
    <property type="match status" value="1"/>
</dbReference>
<proteinExistence type="inferred from homology"/>
<dbReference type="InterPro" id="IPR014001">
    <property type="entry name" value="Helicase_ATP-bd"/>
</dbReference>
<dbReference type="SUPFAM" id="SSF52540">
    <property type="entry name" value="P-loop containing nucleoside triphosphate hydrolases"/>
    <property type="match status" value="1"/>
</dbReference>
<dbReference type="CDD" id="cd00268">
    <property type="entry name" value="DEADc"/>
    <property type="match status" value="1"/>
</dbReference>
<comment type="caution">
    <text evidence="11">The sequence shown here is derived from an EMBL/GenBank/DDBJ whole genome shotgun (WGS) entry which is preliminary data.</text>
</comment>
<dbReference type="GO" id="GO:0003676">
    <property type="term" value="F:nucleic acid binding"/>
    <property type="evidence" value="ECO:0007669"/>
    <property type="project" value="InterPro"/>
</dbReference>
<organism evidence="11 12">
    <name type="scientific">Legionella tucsonensis</name>
    <dbReference type="NCBI Taxonomy" id="40335"/>
    <lineage>
        <taxon>Bacteria</taxon>
        <taxon>Pseudomonadati</taxon>
        <taxon>Pseudomonadota</taxon>
        <taxon>Gammaproteobacteria</taxon>
        <taxon>Legionellales</taxon>
        <taxon>Legionellaceae</taxon>
        <taxon>Legionella</taxon>
    </lineage>
</organism>
<dbReference type="Proteomes" id="UP000054693">
    <property type="component" value="Unassembled WGS sequence"/>
</dbReference>
<dbReference type="InterPro" id="IPR001650">
    <property type="entry name" value="Helicase_C-like"/>
</dbReference>
<feature type="domain" description="DEAD-box RNA helicase Q" evidence="10">
    <location>
        <begin position="11"/>
        <end position="39"/>
    </location>
</feature>
<dbReference type="PANTHER" id="PTHR47959">
    <property type="entry name" value="ATP-DEPENDENT RNA HELICASE RHLE-RELATED"/>
    <property type="match status" value="1"/>
</dbReference>
<dbReference type="InterPro" id="IPR014014">
    <property type="entry name" value="RNA_helicase_DEAD_Q_motif"/>
</dbReference>
<dbReference type="PROSITE" id="PS51195">
    <property type="entry name" value="Q_MOTIF"/>
    <property type="match status" value="1"/>
</dbReference>
<evidence type="ECO:0000256" key="4">
    <source>
        <dbReference type="ARBA" id="ARBA00022840"/>
    </source>
</evidence>
<sequence length="468" mass="51987">MIQTKHTAQHLSFSQLPLRQELIKSLASSNYENMTSIQMHSLPIILRNEDIIAQAKTGSGKTAAFALSLLNNLKVSFFAVQALVLCPTRELAEQVSQAIRRLACLMPNVKIINLSGGIPMKPQLDSLRHGAHIIVGTPGRVIKHLKKTSLDLSKVKALVLDEADRMLDMGFFDDIKKIISICPKQRQTLLFSATYPEEIKQLSKQFMKDPKEVHIETSPEEIDIEQHFYEVSKQAQKYPLLKSLLSHYRPVSTLIFCNTRQQTMEITDQLIHEGLSAIALNGDMEQVDRDLAVLRFANQSCSILVATDVAARGLDIKELSAVINFDLAFDNDVHIHRIGRTGRAGSKGIALSITTPADAQRICIIEDNLPQPIHWGNIDELENHHTTPLVPEMVTLCLASGKKDKIRPGDILGALTKDAGLAGNTIGKINITAMYSYVAIHHSQADKAYQYLQCGKLKGRKVNVRKIS</sequence>
<accession>A0A0W0ZUQ4</accession>
<evidence type="ECO:0000256" key="2">
    <source>
        <dbReference type="ARBA" id="ARBA00022801"/>
    </source>
</evidence>
<dbReference type="NCBIfam" id="NF008744">
    <property type="entry name" value="PRK11776.1"/>
    <property type="match status" value="1"/>
</dbReference>
<evidence type="ECO:0000256" key="6">
    <source>
        <dbReference type="PROSITE-ProRule" id="PRU00552"/>
    </source>
</evidence>
<evidence type="ECO:0000313" key="12">
    <source>
        <dbReference type="Proteomes" id="UP000054693"/>
    </source>
</evidence>
<dbReference type="InterPro" id="IPR005580">
    <property type="entry name" value="DbpA/CsdA_RNA-bd_dom"/>
</dbReference>
<dbReference type="InterPro" id="IPR050079">
    <property type="entry name" value="DEAD_box_RNA_helicase"/>
</dbReference>
<evidence type="ECO:0000256" key="5">
    <source>
        <dbReference type="ARBA" id="ARBA00038437"/>
    </source>
</evidence>
<dbReference type="GO" id="GO:0003724">
    <property type="term" value="F:RNA helicase activity"/>
    <property type="evidence" value="ECO:0007669"/>
    <property type="project" value="InterPro"/>
</dbReference>
<dbReference type="OrthoDB" id="9805696at2"/>
<keyword evidence="4 7" id="KW-0067">ATP-binding</keyword>
<evidence type="ECO:0000259" key="9">
    <source>
        <dbReference type="PROSITE" id="PS51194"/>
    </source>
</evidence>
<evidence type="ECO:0000256" key="7">
    <source>
        <dbReference type="RuleBase" id="RU000492"/>
    </source>
</evidence>
<dbReference type="PROSITE" id="PS51192">
    <property type="entry name" value="HELICASE_ATP_BIND_1"/>
    <property type="match status" value="1"/>
</dbReference>
<dbReference type="SMART" id="SM00487">
    <property type="entry name" value="DEXDc"/>
    <property type="match status" value="1"/>
</dbReference>
<gene>
    <name evidence="11" type="primary">dbpA</name>
    <name evidence="11" type="ORF">Ltuc_0639</name>
</gene>
<dbReference type="Pfam" id="PF00271">
    <property type="entry name" value="Helicase_C"/>
    <property type="match status" value="1"/>
</dbReference>
<dbReference type="GO" id="GO:0016787">
    <property type="term" value="F:hydrolase activity"/>
    <property type="evidence" value="ECO:0007669"/>
    <property type="project" value="UniProtKB-KW"/>
</dbReference>
<dbReference type="GO" id="GO:0005524">
    <property type="term" value="F:ATP binding"/>
    <property type="evidence" value="ECO:0007669"/>
    <property type="project" value="UniProtKB-KW"/>
</dbReference>
<feature type="short sequence motif" description="Q motif" evidence="6">
    <location>
        <begin position="11"/>
        <end position="39"/>
    </location>
</feature>